<proteinExistence type="predicted"/>
<feature type="transmembrane region" description="Helical" evidence="3">
    <location>
        <begin position="216"/>
        <end position="237"/>
    </location>
</feature>
<protein>
    <recommendedName>
        <fullName evidence="6">SLATT domain-containing protein</fullName>
    </recommendedName>
</protein>
<keyword evidence="3" id="KW-0812">Transmembrane</keyword>
<keyword evidence="3" id="KW-1133">Transmembrane helix</keyword>
<organism evidence="4 5">
    <name type="scientific">Herbiconiux daphne</name>
    <dbReference type="NCBI Taxonomy" id="2970914"/>
    <lineage>
        <taxon>Bacteria</taxon>
        <taxon>Bacillati</taxon>
        <taxon>Actinomycetota</taxon>
        <taxon>Actinomycetes</taxon>
        <taxon>Micrococcales</taxon>
        <taxon>Microbacteriaceae</taxon>
        <taxon>Herbiconiux</taxon>
    </lineage>
</organism>
<sequence>MNPLTKIAQVTGLATTDSVIEHTMAAEQISLQRVDEAAAVPRPESVSKTWVENEYDQLEAEQGPLWAAAGIEASRPAELAAAGLMRAAEGADHLAAGHEQVVDAARDRYLTTTEALSPFRRRAHGGKALHVCAKGALVLGDAVGVTLLGINIGDYPVLAGLMSISAATAAVISGLIGSEIRVLRDTRRRQFDIGLLTDTQKRFMHLFSGTDKGAKVIKAVVGVSTAAGLLIASAIFAGRAELEGAMTGLIYGGIAAAVAAGSFLESYAYADEIADQIDNAEHAYEKELARHQRLAGAGTLRDQAKRLAEAESIVREHDQRGEAAMKRIRSLMYGILRRSPGVVGHGAASEPPIGRINRAGGPQ</sequence>
<name>A0ABT2H542_9MICO</name>
<feature type="transmembrane region" description="Helical" evidence="3">
    <location>
        <begin position="249"/>
        <end position="270"/>
    </location>
</feature>
<keyword evidence="5" id="KW-1185">Reference proteome</keyword>
<gene>
    <name evidence="4" type="ORF">N1032_15030</name>
</gene>
<feature type="transmembrane region" description="Helical" evidence="3">
    <location>
        <begin position="158"/>
        <end position="180"/>
    </location>
</feature>
<keyword evidence="1" id="KW-0175">Coiled coil</keyword>
<dbReference type="EMBL" id="JANLCJ010000005">
    <property type="protein sequence ID" value="MCS5735057.1"/>
    <property type="molecule type" value="Genomic_DNA"/>
</dbReference>
<evidence type="ECO:0000313" key="5">
    <source>
        <dbReference type="Proteomes" id="UP001165586"/>
    </source>
</evidence>
<dbReference type="RefSeq" id="WP_259539964.1">
    <property type="nucleotide sequence ID" value="NZ_JANLCJ010000005.1"/>
</dbReference>
<feature type="region of interest" description="Disordered" evidence="2">
    <location>
        <begin position="342"/>
        <end position="363"/>
    </location>
</feature>
<comment type="caution">
    <text evidence="4">The sequence shown here is derived from an EMBL/GenBank/DDBJ whole genome shotgun (WGS) entry which is preliminary data.</text>
</comment>
<evidence type="ECO:0000256" key="2">
    <source>
        <dbReference type="SAM" id="MobiDB-lite"/>
    </source>
</evidence>
<evidence type="ECO:0000256" key="1">
    <source>
        <dbReference type="SAM" id="Coils"/>
    </source>
</evidence>
<feature type="transmembrane region" description="Helical" evidence="3">
    <location>
        <begin position="128"/>
        <end position="152"/>
    </location>
</feature>
<evidence type="ECO:0000313" key="4">
    <source>
        <dbReference type="EMBL" id="MCS5735057.1"/>
    </source>
</evidence>
<reference evidence="4" key="1">
    <citation type="submission" date="2022-08" db="EMBL/GenBank/DDBJ databases">
        <authorList>
            <person name="Deng Y."/>
            <person name="Han X.-F."/>
            <person name="Zhang Y.-Q."/>
        </authorList>
    </citation>
    <scope>NUCLEOTIDE SEQUENCE</scope>
    <source>
        <strain evidence="4">CPCC 203386</strain>
    </source>
</reference>
<dbReference type="Proteomes" id="UP001165586">
    <property type="component" value="Unassembled WGS sequence"/>
</dbReference>
<evidence type="ECO:0008006" key="6">
    <source>
        <dbReference type="Google" id="ProtNLM"/>
    </source>
</evidence>
<feature type="coiled-coil region" evidence="1">
    <location>
        <begin position="270"/>
        <end position="320"/>
    </location>
</feature>
<accession>A0ABT2H542</accession>
<keyword evidence="3" id="KW-0472">Membrane</keyword>
<evidence type="ECO:0000256" key="3">
    <source>
        <dbReference type="SAM" id="Phobius"/>
    </source>
</evidence>